<proteinExistence type="predicted"/>
<accession>A0AAV0MFS6</accession>
<keyword evidence="2" id="KW-1185">Reference proteome</keyword>
<protein>
    <submittedName>
        <fullName evidence="1">Uncharacterized protein</fullName>
    </submittedName>
</protein>
<dbReference type="EMBL" id="CAMGYJ010000007">
    <property type="protein sequence ID" value="CAI0444388.1"/>
    <property type="molecule type" value="Genomic_DNA"/>
</dbReference>
<evidence type="ECO:0000313" key="2">
    <source>
        <dbReference type="Proteomes" id="UP001154282"/>
    </source>
</evidence>
<organism evidence="1 2">
    <name type="scientific">Linum tenue</name>
    <dbReference type="NCBI Taxonomy" id="586396"/>
    <lineage>
        <taxon>Eukaryota</taxon>
        <taxon>Viridiplantae</taxon>
        <taxon>Streptophyta</taxon>
        <taxon>Embryophyta</taxon>
        <taxon>Tracheophyta</taxon>
        <taxon>Spermatophyta</taxon>
        <taxon>Magnoliopsida</taxon>
        <taxon>eudicotyledons</taxon>
        <taxon>Gunneridae</taxon>
        <taxon>Pentapetalae</taxon>
        <taxon>rosids</taxon>
        <taxon>fabids</taxon>
        <taxon>Malpighiales</taxon>
        <taxon>Linaceae</taxon>
        <taxon>Linum</taxon>
    </lineage>
</organism>
<evidence type="ECO:0000313" key="1">
    <source>
        <dbReference type="EMBL" id="CAI0444388.1"/>
    </source>
</evidence>
<reference evidence="1" key="1">
    <citation type="submission" date="2022-08" db="EMBL/GenBank/DDBJ databases">
        <authorList>
            <person name="Gutierrez-Valencia J."/>
        </authorList>
    </citation>
    <scope>NUCLEOTIDE SEQUENCE</scope>
</reference>
<gene>
    <name evidence="1" type="ORF">LITE_LOCUS28089</name>
</gene>
<name>A0AAV0MFS6_9ROSI</name>
<dbReference type="Proteomes" id="UP001154282">
    <property type="component" value="Unassembled WGS sequence"/>
</dbReference>
<sequence>MEGLELTVILMINS</sequence>
<comment type="caution">
    <text evidence="1">The sequence shown here is derived from an EMBL/GenBank/DDBJ whole genome shotgun (WGS) entry which is preliminary data.</text>
</comment>